<accession>A0ABQ6MW21</accession>
<gene>
    <name evidence="2" type="ORF">TeGR_g1735</name>
</gene>
<feature type="non-terminal residue" evidence="2">
    <location>
        <position position="1034"/>
    </location>
</feature>
<dbReference type="Gene3D" id="1.10.238.10">
    <property type="entry name" value="EF-hand"/>
    <property type="match status" value="1"/>
</dbReference>
<feature type="compositionally biased region" description="Basic and acidic residues" evidence="1">
    <location>
        <begin position="989"/>
        <end position="1002"/>
    </location>
</feature>
<keyword evidence="3" id="KW-1185">Reference proteome</keyword>
<reference evidence="2 3" key="1">
    <citation type="journal article" date="2023" name="Commun. Biol.">
        <title>Genome analysis of Parmales, the sister group of diatoms, reveals the evolutionary specialization of diatoms from phago-mixotrophs to photoautotrophs.</title>
        <authorList>
            <person name="Ban H."/>
            <person name="Sato S."/>
            <person name="Yoshikawa S."/>
            <person name="Yamada K."/>
            <person name="Nakamura Y."/>
            <person name="Ichinomiya M."/>
            <person name="Sato N."/>
            <person name="Blanc-Mathieu R."/>
            <person name="Endo H."/>
            <person name="Kuwata A."/>
            <person name="Ogata H."/>
        </authorList>
    </citation>
    <scope>NUCLEOTIDE SEQUENCE [LARGE SCALE GENOMIC DNA]</scope>
</reference>
<proteinExistence type="predicted"/>
<comment type="caution">
    <text evidence="2">The sequence shown here is derived from an EMBL/GenBank/DDBJ whole genome shotgun (WGS) entry which is preliminary data.</text>
</comment>
<dbReference type="Proteomes" id="UP001165060">
    <property type="component" value="Unassembled WGS sequence"/>
</dbReference>
<feature type="compositionally biased region" description="Polar residues" evidence="1">
    <location>
        <begin position="934"/>
        <end position="948"/>
    </location>
</feature>
<feature type="compositionally biased region" description="Basic and acidic residues" evidence="1">
    <location>
        <begin position="968"/>
        <end position="982"/>
    </location>
</feature>
<dbReference type="InterPro" id="IPR000048">
    <property type="entry name" value="IQ_motif_EF-hand-BS"/>
</dbReference>
<dbReference type="Gene3D" id="1.20.5.190">
    <property type="match status" value="1"/>
</dbReference>
<feature type="compositionally biased region" description="Basic and acidic residues" evidence="1">
    <location>
        <begin position="874"/>
        <end position="889"/>
    </location>
</feature>
<dbReference type="SUPFAM" id="SSF47473">
    <property type="entry name" value="EF-hand"/>
    <property type="match status" value="1"/>
</dbReference>
<dbReference type="SMART" id="SM00015">
    <property type="entry name" value="IQ"/>
    <property type="match status" value="4"/>
</dbReference>
<evidence type="ECO:0008006" key="4">
    <source>
        <dbReference type="Google" id="ProtNLM"/>
    </source>
</evidence>
<sequence>GLVELKADTILGFSDFNRSKRAMEQEGAWAFETNRQRAKRLEREAKALGSSADPAAGHGTGQEGVVRKKLVVRRIFDEQRRWDMAHSVIDFGQKIDWSGSAGAGDDGGGGLDKSAKHKGCKWRGENEEGVDHMCNNAKLVHPWKTYKDEFGAEVPEQISFCHFHAKFCLDPRKAHGDHLVKIKEPNEFALCNECYVVQKKRPPPSLAKFRIPGVTRAARAGGGGGGGIKASKDPSGDALNEDTVCDWKPNRMLIEERGLSCHNKPPKKIELPLPGMEKREKEEVVEMSIEDQMKHFLRPFGIGPEMEDPPVEYFEPRPPKGWRDRWRRNTKRRAHEVKVKGVGPLYAGRIQRNWRMWSCQKEADRLRKEEAAVRRHNAAVRIQAIARRYIMKEEVEELKKSTVGAINLVSRLIRGLLARKKVKRIKAARVLQRGGLRAVAGALMYAVKSTLEVRHEHEHEEWGNLTLQRYAKGFVTRLRVKQRREQVRLETISALLMQRIYRGRIGRRRFDHLFRQKLWEDSNASVIQSAMRRVLATAYVQHRRVTWNAAAVVIQRRGHVYAAQMMALHERESIQKFWDWLAPTLPRDAFVDLLPRTYYGAHRFNVDPKIVMRMNMAERAQYFKELAAQVAYEQSLADSVASSDGGVATKMMAGEQFFRKYDPDGIGQVSRMDFGFALGDMWETAGCPLLNKEVKALVARFDHHNDGWIDYFRFLRFAASHEKPCAVHGRLICADCISFGKCIRHGVVICKKFRPSVSSNNVCKCGAYISAHEMIPEPNNDEEYDTGYISKEQMDSIFKKEKKPDLEKPARGGEGVQLGDVLGMSRYDIEHDMEVYNRQLILAGAPPTQPGMGSRFVNPGMNANVCLPAIPSSEEKKEFEEAGEEKKEQLTPTKARSPTKSGGLGGVAFKGVSMKQILNAPNPDAQSPAKARTRTMSSPKKAGSSRSLKLNLRDAQGADEEEPLDPEEGGRKRAMTMERTEEAQAPDDMLFKRQPLHDETKHVTTLPNRDQHWHSISKNQYQALGHLVPSQHAP</sequence>
<dbReference type="PROSITE" id="PS50096">
    <property type="entry name" value="IQ"/>
    <property type="match status" value="2"/>
</dbReference>
<evidence type="ECO:0000313" key="2">
    <source>
        <dbReference type="EMBL" id="GMI33703.1"/>
    </source>
</evidence>
<feature type="region of interest" description="Disordered" evidence="1">
    <location>
        <begin position="874"/>
        <end position="1011"/>
    </location>
</feature>
<feature type="non-terminal residue" evidence="2">
    <location>
        <position position="1"/>
    </location>
</feature>
<evidence type="ECO:0000313" key="3">
    <source>
        <dbReference type="Proteomes" id="UP001165060"/>
    </source>
</evidence>
<dbReference type="InterPro" id="IPR011992">
    <property type="entry name" value="EF-hand-dom_pair"/>
</dbReference>
<dbReference type="EMBL" id="BRYB01001786">
    <property type="protein sequence ID" value="GMI33703.1"/>
    <property type="molecule type" value="Genomic_DNA"/>
</dbReference>
<evidence type="ECO:0000256" key="1">
    <source>
        <dbReference type="SAM" id="MobiDB-lite"/>
    </source>
</evidence>
<feature type="compositionally biased region" description="Polar residues" evidence="1">
    <location>
        <begin position="890"/>
        <end position="900"/>
    </location>
</feature>
<feature type="compositionally biased region" description="Acidic residues" evidence="1">
    <location>
        <begin position="957"/>
        <end position="967"/>
    </location>
</feature>
<name>A0ABQ6MW21_9STRA</name>
<feature type="region of interest" description="Disordered" evidence="1">
    <location>
        <begin position="218"/>
        <end position="239"/>
    </location>
</feature>
<protein>
    <recommendedName>
        <fullName evidence="4">Calmodulin</fullName>
    </recommendedName>
</protein>
<organism evidence="2 3">
    <name type="scientific">Tetraparma gracilis</name>
    <dbReference type="NCBI Taxonomy" id="2962635"/>
    <lineage>
        <taxon>Eukaryota</taxon>
        <taxon>Sar</taxon>
        <taxon>Stramenopiles</taxon>
        <taxon>Ochrophyta</taxon>
        <taxon>Bolidophyceae</taxon>
        <taxon>Parmales</taxon>
        <taxon>Triparmaceae</taxon>
        <taxon>Tetraparma</taxon>
    </lineage>
</organism>